<gene>
    <name evidence="1" type="ORF">MKW94_006819</name>
</gene>
<dbReference type="GO" id="GO:0030246">
    <property type="term" value="F:carbohydrate binding"/>
    <property type="evidence" value="ECO:0007669"/>
    <property type="project" value="InterPro"/>
</dbReference>
<dbReference type="EMBL" id="JAJJMA010236887">
    <property type="protein sequence ID" value="MCL7042567.1"/>
    <property type="molecule type" value="Genomic_DNA"/>
</dbReference>
<dbReference type="InterPro" id="IPR025886">
    <property type="entry name" value="PP2-like"/>
</dbReference>
<protein>
    <submittedName>
        <fullName evidence="1">Uncharacterized protein</fullName>
    </submittedName>
</protein>
<reference evidence="1" key="1">
    <citation type="submission" date="2022-03" db="EMBL/GenBank/DDBJ databases">
        <title>A functionally conserved STORR gene fusion in Papaver species that diverged 16.8 million years ago.</title>
        <authorList>
            <person name="Catania T."/>
        </authorList>
    </citation>
    <scope>NUCLEOTIDE SEQUENCE</scope>
    <source>
        <strain evidence="1">S-191538</strain>
    </source>
</reference>
<dbReference type="AlphaFoldDB" id="A0AA42AVR7"/>
<accession>A0AA42AVR7</accession>
<comment type="caution">
    <text evidence="1">The sequence shown here is derived from an EMBL/GenBank/DDBJ whole genome shotgun (WGS) entry which is preliminary data.</text>
</comment>
<organism evidence="1 2">
    <name type="scientific">Papaver nudicaule</name>
    <name type="common">Iceland poppy</name>
    <dbReference type="NCBI Taxonomy" id="74823"/>
    <lineage>
        <taxon>Eukaryota</taxon>
        <taxon>Viridiplantae</taxon>
        <taxon>Streptophyta</taxon>
        <taxon>Embryophyta</taxon>
        <taxon>Tracheophyta</taxon>
        <taxon>Spermatophyta</taxon>
        <taxon>Magnoliopsida</taxon>
        <taxon>Ranunculales</taxon>
        <taxon>Papaveraceae</taxon>
        <taxon>Papaveroideae</taxon>
        <taxon>Papaver</taxon>
    </lineage>
</organism>
<dbReference type="Pfam" id="PF14299">
    <property type="entry name" value="PP2"/>
    <property type="match status" value="1"/>
</dbReference>
<dbReference type="PANTHER" id="PTHR48478">
    <property type="entry name" value="LECTIN-LIKE"/>
    <property type="match status" value="1"/>
</dbReference>
<dbReference type="Proteomes" id="UP001177140">
    <property type="component" value="Unassembled WGS sequence"/>
</dbReference>
<proteinExistence type="predicted"/>
<dbReference type="PANTHER" id="PTHR48478:SF1">
    <property type="entry name" value="LECTIN-LIKE"/>
    <property type="match status" value="1"/>
</dbReference>
<dbReference type="InterPro" id="IPR052147">
    <property type="entry name" value="PP2-like/Lectin"/>
</dbReference>
<evidence type="ECO:0000313" key="1">
    <source>
        <dbReference type="EMBL" id="MCL7042567.1"/>
    </source>
</evidence>
<sequence length="199" mass="22466">MKLELAHRSLGVFSNQNREKCWIDSRSGHKSLMLFPRSFNIAWEHVGDYWIWISVTEPSASGDTEIEVPRLVGSCCLGVHGVVDMSKLTPGVQYELVFVVELDGISDGRLDTPVDLCLVLPDGQRLVQKMVLGTIPKSQWIELHVGDFQTPQQPGDVEKEITFSLCTQQGFEWDEQVCWSDLDTRYGFLIEGAVVRPKK</sequence>
<keyword evidence="2" id="KW-1185">Reference proteome</keyword>
<name>A0AA42AVR7_PAPNU</name>
<evidence type="ECO:0000313" key="2">
    <source>
        <dbReference type="Proteomes" id="UP001177140"/>
    </source>
</evidence>